<dbReference type="HOGENOM" id="CLU_2460816_0_0_1"/>
<dbReference type="InParanoid" id="A0A0D0DJJ2"/>
<reference evidence="3" key="2">
    <citation type="submission" date="2015-01" db="EMBL/GenBank/DDBJ databases">
        <title>Evolutionary Origins and Diversification of the Mycorrhizal Mutualists.</title>
        <authorList>
            <consortium name="DOE Joint Genome Institute"/>
            <consortium name="Mycorrhizal Genomics Consortium"/>
            <person name="Kohler A."/>
            <person name="Kuo A."/>
            <person name="Nagy L.G."/>
            <person name="Floudas D."/>
            <person name="Copeland A."/>
            <person name="Barry K.W."/>
            <person name="Cichocki N."/>
            <person name="Veneault-Fourrey C."/>
            <person name="LaButti K."/>
            <person name="Lindquist E.A."/>
            <person name="Lipzen A."/>
            <person name="Lundell T."/>
            <person name="Morin E."/>
            <person name="Murat C."/>
            <person name="Riley R."/>
            <person name="Ohm R."/>
            <person name="Sun H."/>
            <person name="Tunlid A."/>
            <person name="Henrissat B."/>
            <person name="Grigoriev I.V."/>
            <person name="Hibbett D.S."/>
            <person name="Martin F."/>
        </authorList>
    </citation>
    <scope>NUCLEOTIDE SEQUENCE [LARGE SCALE GENOMIC DNA]</scope>
    <source>
        <strain evidence="3">Ve08.2h10</strain>
    </source>
</reference>
<dbReference type="Proteomes" id="UP000054538">
    <property type="component" value="Unassembled WGS sequence"/>
</dbReference>
<proteinExistence type="predicted"/>
<feature type="region of interest" description="Disordered" evidence="1">
    <location>
        <begin position="1"/>
        <end position="22"/>
    </location>
</feature>
<feature type="non-terminal residue" evidence="2">
    <location>
        <position position="89"/>
    </location>
</feature>
<feature type="compositionally biased region" description="Basic and acidic residues" evidence="1">
    <location>
        <begin position="1"/>
        <end position="15"/>
    </location>
</feature>
<evidence type="ECO:0000256" key="1">
    <source>
        <dbReference type="SAM" id="MobiDB-lite"/>
    </source>
</evidence>
<dbReference type="EMBL" id="KN825730">
    <property type="protein sequence ID" value="KIK81799.1"/>
    <property type="molecule type" value="Genomic_DNA"/>
</dbReference>
<protein>
    <submittedName>
        <fullName evidence="2">Uncharacterized protein</fullName>
    </submittedName>
</protein>
<accession>A0A0D0DJJ2</accession>
<name>A0A0D0DJJ2_9AGAM</name>
<organism evidence="2 3">
    <name type="scientific">Paxillus rubicundulus Ve08.2h10</name>
    <dbReference type="NCBI Taxonomy" id="930991"/>
    <lineage>
        <taxon>Eukaryota</taxon>
        <taxon>Fungi</taxon>
        <taxon>Dikarya</taxon>
        <taxon>Basidiomycota</taxon>
        <taxon>Agaricomycotina</taxon>
        <taxon>Agaricomycetes</taxon>
        <taxon>Agaricomycetidae</taxon>
        <taxon>Boletales</taxon>
        <taxon>Paxilineae</taxon>
        <taxon>Paxillaceae</taxon>
        <taxon>Paxillus</taxon>
    </lineage>
</organism>
<dbReference type="AlphaFoldDB" id="A0A0D0DJJ2"/>
<evidence type="ECO:0000313" key="3">
    <source>
        <dbReference type="Proteomes" id="UP000054538"/>
    </source>
</evidence>
<gene>
    <name evidence="2" type="ORF">PAXRUDRAFT_832600</name>
</gene>
<keyword evidence="3" id="KW-1185">Reference proteome</keyword>
<evidence type="ECO:0000313" key="2">
    <source>
        <dbReference type="EMBL" id="KIK81799.1"/>
    </source>
</evidence>
<sequence>MEEENPELKTLDLHRTVGVNNAPPDALEAQQLLSPTINSLTHHLEQLHMDLCLGTVGYGQPRLTKARTTQASQSSADLWPVVVGYGWSE</sequence>
<reference evidence="2 3" key="1">
    <citation type="submission" date="2014-04" db="EMBL/GenBank/DDBJ databases">
        <authorList>
            <consortium name="DOE Joint Genome Institute"/>
            <person name="Kuo A."/>
            <person name="Kohler A."/>
            <person name="Jargeat P."/>
            <person name="Nagy L.G."/>
            <person name="Floudas D."/>
            <person name="Copeland A."/>
            <person name="Barry K.W."/>
            <person name="Cichocki N."/>
            <person name="Veneault-Fourrey C."/>
            <person name="LaButti K."/>
            <person name="Lindquist E.A."/>
            <person name="Lipzen A."/>
            <person name="Lundell T."/>
            <person name="Morin E."/>
            <person name="Murat C."/>
            <person name="Sun H."/>
            <person name="Tunlid A."/>
            <person name="Henrissat B."/>
            <person name="Grigoriev I.V."/>
            <person name="Hibbett D.S."/>
            <person name="Martin F."/>
            <person name="Nordberg H.P."/>
            <person name="Cantor M.N."/>
            <person name="Hua S.X."/>
        </authorList>
    </citation>
    <scope>NUCLEOTIDE SEQUENCE [LARGE SCALE GENOMIC DNA]</scope>
    <source>
        <strain evidence="2 3">Ve08.2h10</strain>
    </source>
</reference>